<evidence type="ECO:0000256" key="1">
    <source>
        <dbReference type="SAM" id="MobiDB-lite"/>
    </source>
</evidence>
<protein>
    <submittedName>
        <fullName evidence="2">Uncharacterized protein</fullName>
    </submittedName>
</protein>
<gene>
    <name evidence="2" type="ORF">RM844_21090</name>
</gene>
<evidence type="ECO:0000313" key="2">
    <source>
        <dbReference type="EMBL" id="MDT0268787.1"/>
    </source>
</evidence>
<keyword evidence="3" id="KW-1185">Reference proteome</keyword>
<dbReference type="EMBL" id="JAVREO010000013">
    <property type="protein sequence ID" value="MDT0268787.1"/>
    <property type="molecule type" value="Genomic_DNA"/>
</dbReference>
<organism evidence="2 3">
    <name type="scientific">Streptomyces chisholmiae</name>
    <dbReference type="NCBI Taxonomy" id="3075540"/>
    <lineage>
        <taxon>Bacteria</taxon>
        <taxon>Bacillati</taxon>
        <taxon>Actinomycetota</taxon>
        <taxon>Actinomycetes</taxon>
        <taxon>Kitasatosporales</taxon>
        <taxon>Streptomycetaceae</taxon>
        <taxon>Streptomyces</taxon>
    </lineage>
</organism>
<evidence type="ECO:0000313" key="3">
    <source>
        <dbReference type="Proteomes" id="UP001183410"/>
    </source>
</evidence>
<sequence>MASPASRCGVRAPFEVPDEAMTALVLDDGRPVPSGTVRRPAALGG</sequence>
<dbReference type="RefSeq" id="WP_311668881.1">
    <property type="nucleotide sequence ID" value="NZ_JAVREO010000013.1"/>
</dbReference>
<proteinExistence type="predicted"/>
<dbReference type="Proteomes" id="UP001183410">
    <property type="component" value="Unassembled WGS sequence"/>
</dbReference>
<name>A0ABU2JUZ1_9ACTN</name>
<feature type="region of interest" description="Disordered" evidence="1">
    <location>
        <begin position="26"/>
        <end position="45"/>
    </location>
</feature>
<reference evidence="3" key="1">
    <citation type="submission" date="2023-07" db="EMBL/GenBank/DDBJ databases">
        <title>30 novel species of actinomycetes from the DSMZ collection.</title>
        <authorList>
            <person name="Nouioui I."/>
        </authorList>
    </citation>
    <scope>NUCLEOTIDE SEQUENCE [LARGE SCALE GENOMIC DNA]</scope>
    <source>
        <strain evidence="3">DSM 44915</strain>
    </source>
</reference>
<comment type="caution">
    <text evidence="2">The sequence shown here is derived from an EMBL/GenBank/DDBJ whole genome shotgun (WGS) entry which is preliminary data.</text>
</comment>
<accession>A0ABU2JUZ1</accession>